<dbReference type="PANTHER" id="PTHR10803:SF3">
    <property type="entry name" value="ATPASE GET3"/>
    <property type="match status" value="1"/>
</dbReference>
<evidence type="ECO:0000259" key="14">
    <source>
        <dbReference type="Pfam" id="PF17886"/>
    </source>
</evidence>
<comment type="similarity">
    <text evidence="1">Belongs to the arsA ATPase family.</text>
</comment>
<dbReference type="CDD" id="cd02035">
    <property type="entry name" value="ArsA"/>
    <property type="match status" value="1"/>
</dbReference>
<proteinExistence type="inferred from homology"/>
<sequence>MRLIIYNGKGGVGKTSVSAATALRLAKMGHRTIIMSVDTAHSLGDSLDVKMGSDIVNVAPNLDALELDIIHEMKTKWSAIKDYLEAFMVSQGLEGITADEMAIMPGMEMVAALLYVLTFKKEGKYDVVIIDTAPTGETLRLMSFPDVSNWYIDKVFTILSKFMGIARMTIGRMVDFPLPTKEVMNTVMELKDQMKQCKEILEDSENTSIRLVLNPERMAINETRRSYAYMCLYNKNVECIIVNKVLPDTVDGEFLKTKLEEQKNYMRMIAESFDGLKVMNAYMLNTEIRGIERLEGLADMIFGDSDPIETYSTESPMRFRTAKDGTVELVMKMPFVTQEQVELFKGKENTIIIHMGSQRRTVSLPTSLSGAELLGAEFGDGCLIVRFRRE</sequence>
<dbReference type="GO" id="GO:0005524">
    <property type="term" value="F:ATP binding"/>
    <property type="evidence" value="ECO:0007669"/>
    <property type="project" value="UniProtKB-KW"/>
</dbReference>
<protein>
    <recommendedName>
        <fullName evidence="9">Putative arsenical pump-driving ATPase</fullName>
        <ecNumber evidence="8">7.3.2.7</ecNumber>
    </recommendedName>
    <alternativeName>
        <fullName evidence="10">Arsenical resistance ATPase</fullName>
    </alternativeName>
    <alternativeName>
        <fullName evidence="11">Arsenite-translocating ATPase</fullName>
    </alternativeName>
    <alternativeName>
        <fullName evidence="12">Arsenite-transporting ATPase</fullName>
    </alternativeName>
</protein>
<dbReference type="Pfam" id="PF17886">
    <property type="entry name" value="ArsA_HSP20"/>
    <property type="match status" value="1"/>
</dbReference>
<evidence type="ECO:0000256" key="9">
    <source>
        <dbReference type="ARBA" id="ARBA00074681"/>
    </source>
</evidence>
<evidence type="ECO:0000313" key="16">
    <source>
        <dbReference type="Proteomes" id="UP000273278"/>
    </source>
</evidence>
<evidence type="ECO:0000313" key="15">
    <source>
        <dbReference type="EMBL" id="AYQ55465.1"/>
    </source>
</evidence>
<evidence type="ECO:0000256" key="3">
    <source>
        <dbReference type="ARBA" id="ARBA00022840"/>
    </source>
</evidence>
<dbReference type="EMBL" id="CP017686">
    <property type="protein sequence ID" value="AYQ55465.1"/>
    <property type="molecule type" value="Genomic_DNA"/>
</dbReference>
<dbReference type="InterPro" id="IPR016300">
    <property type="entry name" value="ATPase_ArsA/GET3"/>
</dbReference>
<dbReference type="Proteomes" id="UP000273278">
    <property type="component" value="Chromosome"/>
</dbReference>
<keyword evidence="5" id="KW-1278">Translocase</keyword>
<evidence type="ECO:0000256" key="12">
    <source>
        <dbReference type="ARBA" id="ARBA00080604"/>
    </source>
</evidence>
<keyword evidence="3" id="KW-0067">ATP-binding</keyword>
<dbReference type="GO" id="GO:0016887">
    <property type="term" value="F:ATP hydrolysis activity"/>
    <property type="evidence" value="ECO:0007669"/>
    <property type="project" value="InterPro"/>
</dbReference>
<reference evidence="15 16" key="1">
    <citation type="submission" date="2016-10" db="EMBL/GenBank/DDBJ databases">
        <title>Complete genome of the TMA-utilizing, human hosted archaeon Methanomethylophilus alvus Gen. nov, sp. nov., strain Mx-05, derived from a pure culture.</title>
        <authorList>
            <person name="Brugere J.-F."/>
            <person name="Ben Hania W."/>
            <person name="Chaudhary P.P."/>
            <person name="Gaci N."/>
            <person name="Borrel G."/>
            <person name="Cao Van Tuat L."/>
            <person name="Fardeau M.-L."/>
            <person name="Harris H.M.B."/>
            <person name="O'Toole P.W."/>
            <person name="Ollivier B."/>
        </authorList>
    </citation>
    <scope>NUCLEOTIDE SEQUENCE [LARGE SCALE GENOMIC DNA]</scope>
    <source>
        <strain evidence="15 16">Mx-05</strain>
    </source>
</reference>
<keyword evidence="4" id="KW-0059">Arsenical resistance</keyword>
<organism evidence="15 16">
    <name type="scientific">Methanomethylophilus alvi</name>
    <dbReference type="NCBI Taxonomy" id="1291540"/>
    <lineage>
        <taxon>Archaea</taxon>
        <taxon>Methanobacteriati</taxon>
        <taxon>Thermoplasmatota</taxon>
        <taxon>Thermoplasmata</taxon>
        <taxon>Methanomassiliicoccales</taxon>
        <taxon>Methanomethylophilaceae</taxon>
        <taxon>Methanomethylophilus</taxon>
    </lineage>
</organism>
<dbReference type="Gene3D" id="2.60.40.790">
    <property type="match status" value="1"/>
</dbReference>
<feature type="domain" description="ArsA HSP20-like" evidence="14">
    <location>
        <begin position="324"/>
        <end position="387"/>
    </location>
</feature>
<comment type="catalytic activity">
    <reaction evidence="6">
        <text>arsenite(in) + ATP + H2O = arsenite(out) + ADP + phosphate + H(+)</text>
        <dbReference type="Rhea" id="RHEA:11348"/>
        <dbReference type="ChEBI" id="CHEBI:15377"/>
        <dbReference type="ChEBI" id="CHEBI:15378"/>
        <dbReference type="ChEBI" id="CHEBI:29242"/>
        <dbReference type="ChEBI" id="CHEBI:30616"/>
        <dbReference type="ChEBI" id="CHEBI:43474"/>
        <dbReference type="ChEBI" id="CHEBI:456216"/>
        <dbReference type="EC" id="7.3.2.7"/>
    </reaction>
</comment>
<accession>A0A3G3II08</accession>
<gene>
    <name evidence="15" type="ORF">BKD89_06605</name>
</gene>
<dbReference type="Gene3D" id="3.40.50.300">
    <property type="entry name" value="P-loop containing nucleotide triphosphate hydrolases"/>
    <property type="match status" value="1"/>
</dbReference>
<evidence type="ECO:0000256" key="4">
    <source>
        <dbReference type="ARBA" id="ARBA00022849"/>
    </source>
</evidence>
<dbReference type="AlphaFoldDB" id="A0A3G3II08"/>
<evidence type="ECO:0000256" key="5">
    <source>
        <dbReference type="ARBA" id="ARBA00022967"/>
    </source>
</evidence>
<evidence type="ECO:0000256" key="8">
    <source>
        <dbReference type="ARBA" id="ARBA00066752"/>
    </source>
</evidence>
<dbReference type="PANTHER" id="PTHR10803">
    <property type="entry name" value="ARSENICAL PUMP-DRIVING ATPASE ARSENITE-TRANSLOCATING ATPASE"/>
    <property type="match status" value="1"/>
</dbReference>
<dbReference type="RefSeq" id="WP_015505237.1">
    <property type="nucleotide sequence ID" value="NZ_CAYARW010000002.1"/>
</dbReference>
<evidence type="ECO:0000259" key="13">
    <source>
        <dbReference type="Pfam" id="PF02374"/>
    </source>
</evidence>
<dbReference type="InterPro" id="IPR025723">
    <property type="entry name" value="ArsA/GET3_ATPase-like"/>
</dbReference>
<keyword evidence="2" id="KW-0547">Nucleotide-binding</keyword>
<evidence type="ECO:0000256" key="2">
    <source>
        <dbReference type="ARBA" id="ARBA00022741"/>
    </source>
</evidence>
<name>A0A3G3II08_9ARCH</name>
<dbReference type="SUPFAM" id="SSF52540">
    <property type="entry name" value="P-loop containing nucleoside triphosphate hydrolases"/>
    <property type="match status" value="1"/>
</dbReference>
<evidence type="ECO:0000256" key="7">
    <source>
        <dbReference type="ARBA" id="ARBA00059736"/>
    </source>
</evidence>
<evidence type="ECO:0000256" key="10">
    <source>
        <dbReference type="ARBA" id="ARBA00075317"/>
    </source>
</evidence>
<dbReference type="FunFam" id="3.40.50.300:FF:001801">
    <property type="entry name" value="Putative arsenical pump-driving ATPase"/>
    <property type="match status" value="1"/>
</dbReference>
<dbReference type="Pfam" id="PF02374">
    <property type="entry name" value="ArsA_ATPase"/>
    <property type="match status" value="1"/>
</dbReference>
<dbReference type="GeneID" id="41322119"/>
<comment type="function">
    <text evidence="7">Anion-transporting ATPase. Catalyzes the extrusion of arsenite.</text>
</comment>
<dbReference type="EC" id="7.3.2.7" evidence="8"/>
<dbReference type="GO" id="GO:0015446">
    <property type="term" value="F:ATPase-coupled arsenite transmembrane transporter activity"/>
    <property type="evidence" value="ECO:0007669"/>
    <property type="project" value="UniProtKB-EC"/>
</dbReference>
<dbReference type="InterPro" id="IPR008978">
    <property type="entry name" value="HSP20-like_chaperone"/>
</dbReference>
<dbReference type="NCBIfam" id="TIGR00345">
    <property type="entry name" value="GET3_arsA_TRC40"/>
    <property type="match status" value="1"/>
</dbReference>
<evidence type="ECO:0000256" key="6">
    <source>
        <dbReference type="ARBA" id="ARBA00052296"/>
    </source>
</evidence>
<evidence type="ECO:0000256" key="1">
    <source>
        <dbReference type="ARBA" id="ARBA00011040"/>
    </source>
</evidence>
<feature type="domain" description="ArsA/GET3 Anion-transporting ATPase-like" evidence="13">
    <location>
        <begin position="1"/>
        <end position="301"/>
    </location>
</feature>
<evidence type="ECO:0000256" key="11">
    <source>
        <dbReference type="ARBA" id="ARBA00078871"/>
    </source>
</evidence>
<dbReference type="InterPro" id="IPR027417">
    <property type="entry name" value="P-loop_NTPase"/>
</dbReference>
<dbReference type="InterPro" id="IPR040612">
    <property type="entry name" value="ArsA_HSP20-like"/>
</dbReference>
<dbReference type="OMA" id="PESYGWY"/>